<proteinExistence type="predicted"/>
<keyword evidence="5" id="KW-1185">Reference proteome</keyword>
<organism evidence="4 5">
    <name type="scientific">Bifidobacterium merycicum</name>
    <dbReference type="NCBI Taxonomy" id="78345"/>
    <lineage>
        <taxon>Bacteria</taxon>
        <taxon>Bacillati</taxon>
        <taxon>Actinomycetota</taxon>
        <taxon>Actinomycetes</taxon>
        <taxon>Bifidobacteriales</taxon>
        <taxon>Bifidobacteriaceae</taxon>
        <taxon>Bifidobacterium</taxon>
    </lineage>
</organism>
<feature type="region of interest" description="Disordered" evidence="1">
    <location>
        <begin position="97"/>
        <end position="117"/>
    </location>
</feature>
<evidence type="ECO:0000256" key="1">
    <source>
        <dbReference type="SAM" id="MobiDB-lite"/>
    </source>
</evidence>
<feature type="domain" description="NERD" evidence="3">
    <location>
        <begin position="169"/>
        <end position="283"/>
    </location>
</feature>
<gene>
    <name evidence="4" type="ORF">BMERY_0284</name>
</gene>
<dbReference type="STRING" id="78345.BMERY_0284"/>
<evidence type="ECO:0000259" key="3">
    <source>
        <dbReference type="Pfam" id="PF08378"/>
    </source>
</evidence>
<dbReference type="Pfam" id="PF08378">
    <property type="entry name" value="NERD"/>
    <property type="match status" value="1"/>
</dbReference>
<evidence type="ECO:0000313" key="4">
    <source>
        <dbReference type="EMBL" id="KFI70844.1"/>
    </source>
</evidence>
<sequence length="355" mass="37962">MDISQTILYLLKGLILLLDQVPYLLFIYAIVTVIITAVRRSKRDPSVRRGLIRKLSGATGSANGNEAAHGFGADPNGPDPYTTSALLNGYTQGVTPINRESEPLPENTLRNPTPLPPGFVRLDSPRIRHPRWPASPAAAAAATMAPTAPSPAGTAFDAARIGAAASITAMLRNLPADYHVIDEVMIANGTGTSGDHAITTTLDHVIVSPYGVFVIDEKEPMADRIEGDTQDMHWRAGWGKDGRINGPVSDMVNPVPENVRNLQALSHITGIPLDRFISIIVFCGEGFDLSALTGRKRLLSSTKGMPYPTRIITSAELPSVLADYRKPLLDAFSVQAKTATIGSLSIAKPMNGQAL</sequence>
<name>A0A087BIJ4_9BIFI</name>
<dbReference type="AlphaFoldDB" id="A0A087BIJ4"/>
<comment type="caution">
    <text evidence="4">The sequence shown here is derived from an EMBL/GenBank/DDBJ whole genome shotgun (WGS) entry which is preliminary data.</text>
</comment>
<feature type="transmembrane region" description="Helical" evidence="2">
    <location>
        <begin position="20"/>
        <end position="38"/>
    </location>
</feature>
<keyword evidence="2" id="KW-0472">Membrane</keyword>
<keyword evidence="4" id="KW-0413">Isomerase</keyword>
<dbReference type="eggNOG" id="COG0551">
    <property type="taxonomic scope" value="Bacteria"/>
</dbReference>
<dbReference type="Proteomes" id="UP000029060">
    <property type="component" value="Unassembled WGS sequence"/>
</dbReference>
<reference evidence="4 5" key="1">
    <citation type="submission" date="2014-03" db="EMBL/GenBank/DDBJ databases">
        <title>Genomics of Bifidobacteria.</title>
        <authorList>
            <person name="Ventura M."/>
            <person name="Milani C."/>
            <person name="Lugli G.A."/>
        </authorList>
    </citation>
    <scope>NUCLEOTIDE SEQUENCE [LARGE SCALE GENOMIC DNA]</scope>
    <source>
        <strain evidence="4 5">LMG 11341</strain>
    </source>
</reference>
<dbReference type="GO" id="GO:0016853">
    <property type="term" value="F:isomerase activity"/>
    <property type="evidence" value="ECO:0007669"/>
    <property type="project" value="UniProtKB-KW"/>
</dbReference>
<dbReference type="InterPro" id="IPR011528">
    <property type="entry name" value="NERD"/>
</dbReference>
<evidence type="ECO:0000313" key="5">
    <source>
        <dbReference type="Proteomes" id="UP000029060"/>
    </source>
</evidence>
<keyword evidence="2" id="KW-0812">Transmembrane</keyword>
<dbReference type="OrthoDB" id="4246706at2"/>
<protein>
    <submittedName>
        <fullName evidence="4">DNA topoisomerase</fullName>
    </submittedName>
</protein>
<dbReference type="EMBL" id="JGZC01000005">
    <property type="protein sequence ID" value="KFI70844.1"/>
    <property type="molecule type" value="Genomic_DNA"/>
</dbReference>
<accession>A0A087BIJ4</accession>
<evidence type="ECO:0000256" key="2">
    <source>
        <dbReference type="SAM" id="Phobius"/>
    </source>
</evidence>
<keyword evidence="2" id="KW-1133">Transmembrane helix</keyword>
<dbReference type="RefSeq" id="WP_034249707.1">
    <property type="nucleotide sequence ID" value="NZ_JGZC01000005.1"/>
</dbReference>